<feature type="domain" description="Cell wall hydrolase SleB" evidence="10">
    <location>
        <begin position="140"/>
        <end position="238"/>
    </location>
</feature>
<dbReference type="NCBIfam" id="TIGR02869">
    <property type="entry name" value="spore_SleB"/>
    <property type="match status" value="1"/>
</dbReference>
<dbReference type="Proteomes" id="UP000078532">
    <property type="component" value="Unassembled WGS sequence"/>
</dbReference>
<keyword evidence="12" id="KW-1185">Reference proteome</keyword>
<evidence type="ECO:0000313" key="12">
    <source>
        <dbReference type="Proteomes" id="UP000078532"/>
    </source>
</evidence>
<evidence type="ECO:0000256" key="2">
    <source>
        <dbReference type="ARBA" id="ARBA00018364"/>
    </source>
</evidence>
<dbReference type="Gene3D" id="1.10.10.2520">
    <property type="entry name" value="Cell wall hydrolase SleB, domain 1"/>
    <property type="match status" value="1"/>
</dbReference>
<organism evidence="11 12">
    <name type="scientific">Desulfotomaculum copahuensis</name>
    <dbReference type="NCBI Taxonomy" id="1838280"/>
    <lineage>
        <taxon>Bacteria</taxon>
        <taxon>Bacillati</taxon>
        <taxon>Bacillota</taxon>
        <taxon>Clostridia</taxon>
        <taxon>Eubacteriales</taxon>
        <taxon>Desulfotomaculaceae</taxon>
        <taxon>Desulfotomaculum</taxon>
    </lineage>
</organism>
<keyword evidence="6" id="KW-0749">Sporulation</keyword>
<keyword evidence="3" id="KW-0309">Germination</keyword>
<dbReference type="InterPro" id="IPR036365">
    <property type="entry name" value="PGBD-like_sf"/>
</dbReference>
<evidence type="ECO:0000256" key="7">
    <source>
        <dbReference type="ARBA" id="ARBA00023316"/>
    </source>
</evidence>
<dbReference type="Gene3D" id="1.10.101.10">
    <property type="entry name" value="PGBD-like superfamily/PGBD"/>
    <property type="match status" value="1"/>
</dbReference>
<keyword evidence="7" id="KW-0961">Cell wall biogenesis/degradation</keyword>
<evidence type="ECO:0000256" key="8">
    <source>
        <dbReference type="NCBIfam" id="TIGR02869"/>
    </source>
</evidence>
<evidence type="ECO:0000256" key="3">
    <source>
        <dbReference type="ARBA" id="ARBA00022544"/>
    </source>
</evidence>
<dbReference type="Pfam" id="PF07486">
    <property type="entry name" value="Hydrolase_2"/>
    <property type="match status" value="1"/>
</dbReference>
<name>A0A1B7LB56_9FIRM</name>
<evidence type="ECO:0000256" key="4">
    <source>
        <dbReference type="ARBA" id="ARBA00022729"/>
    </source>
</evidence>
<comment type="similarity">
    <text evidence="1">Belongs to the SleB family.</text>
</comment>
<evidence type="ECO:0000259" key="10">
    <source>
        <dbReference type="Pfam" id="PF07486"/>
    </source>
</evidence>
<dbReference type="AlphaFoldDB" id="A0A1B7LB56"/>
<dbReference type="GO" id="GO:0071555">
    <property type="term" value="P:cell wall organization"/>
    <property type="evidence" value="ECO:0007669"/>
    <property type="project" value="UniProtKB-KW"/>
</dbReference>
<feature type="domain" description="Peptidoglycan binding-like" evidence="9">
    <location>
        <begin position="45"/>
        <end position="101"/>
    </location>
</feature>
<dbReference type="InterPro" id="IPR002477">
    <property type="entry name" value="Peptidoglycan-bd-like"/>
</dbReference>
<dbReference type="Pfam" id="PF01471">
    <property type="entry name" value="PG_binding_1"/>
    <property type="match status" value="1"/>
</dbReference>
<protein>
    <recommendedName>
        <fullName evidence="2 8">Spore cortex-lytic enzyme</fullName>
    </recommendedName>
</protein>
<dbReference type="GO" id="GO:0030435">
    <property type="term" value="P:sporulation resulting in formation of a cellular spore"/>
    <property type="evidence" value="ECO:0007669"/>
    <property type="project" value="UniProtKB-KW"/>
</dbReference>
<evidence type="ECO:0000256" key="1">
    <source>
        <dbReference type="ARBA" id="ARBA00007010"/>
    </source>
</evidence>
<dbReference type="InterPro" id="IPR014224">
    <property type="entry name" value="Spore_cortex_SleB"/>
</dbReference>
<dbReference type="STRING" id="1838280.A6M21_14900"/>
<dbReference type="InterPro" id="IPR036366">
    <property type="entry name" value="PGBDSf"/>
</dbReference>
<comment type="caution">
    <text evidence="11">The sequence shown here is derived from an EMBL/GenBank/DDBJ whole genome shotgun (WGS) entry which is preliminary data.</text>
</comment>
<keyword evidence="4" id="KW-0732">Signal</keyword>
<evidence type="ECO:0000313" key="11">
    <source>
        <dbReference type="EMBL" id="OAT79743.1"/>
    </source>
</evidence>
<evidence type="ECO:0000256" key="5">
    <source>
        <dbReference type="ARBA" id="ARBA00022801"/>
    </source>
</evidence>
<evidence type="ECO:0000259" key="9">
    <source>
        <dbReference type="Pfam" id="PF01471"/>
    </source>
</evidence>
<dbReference type="InterPro" id="IPR011105">
    <property type="entry name" value="Cell_wall_hydrolase_SleB"/>
</dbReference>
<dbReference type="InterPro" id="IPR042047">
    <property type="entry name" value="SleB_dom1"/>
</dbReference>
<dbReference type="GO" id="GO:0009847">
    <property type="term" value="P:spore germination"/>
    <property type="evidence" value="ECO:0007669"/>
    <property type="project" value="UniProtKB-UniRule"/>
</dbReference>
<dbReference type="Gene3D" id="6.20.240.60">
    <property type="match status" value="1"/>
</dbReference>
<keyword evidence="5" id="KW-0378">Hydrolase</keyword>
<reference evidence="11 12" key="1">
    <citation type="submission" date="2016-04" db="EMBL/GenBank/DDBJ databases">
        <authorList>
            <person name="Evans L.H."/>
            <person name="Alamgir A."/>
            <person name="Owens N."/>
            <person name="Weber N.D."/>
            <person name="Virtaneva K."/>
            <person name="Barbian K."/>
            <person name="Babar A."/>
            <person name="Rosenke K."/>
        </authorList>
    </citation>
    <scope>NUCLEOTIDE SEQUENCE [LARGE SCALE GENOMIC DNA]</scope>
    <source>
        <strain evidence="11 12">LMa1</strain>
    </source>
</reference>
<sequence length="239" mass="25565">MQGIFPAVRPALIVFSLILLALAAGLGLSGWPAGAQNTTLYWGNSGQDVVRVQNRLRDWGYYHGPVDGFYGADMQRAVVDYQLANGLPPSGVVDAATWETLGYAPPATSPAPEPAGLSRGISNRDSVYLLAKVIEGEAANEPFDGKVAVGAVIVNRTRSAAFPHSLSGVIYQPDAFESVSNGQYNRPVSSEALRAAMLAVSGWDPTGGAIYFWNPGKQVSPWIWSRDVITRIGDQVFAR</sequence>
<gene>
    <name evidence="11" type="ORF">A6M21_14900</name>
</gene>
<dbReference type="EMBL" id="LYVF01000192">
    <property type="protein sequence ID" value="OAT79743.1"/>
    <property type="molecule type" value="Genomic_DNA"/>
</dbReference>
<dbReference type="GO" id="GO:0016787">
    <property type="term" value="F:hydrolase activity"/>
    <property type="evidence" value="ECO:0007669"/>
    <property type="project" value="UniProtKB-KW"/>
</dbReference>
<accession>A0A1B7LB56</accession>
<dbReference type="RefSeq" id="WP_066670806.1">
    <property type="nucleotide sequence ID" value="NZ_LYVF01000192.1"/>
</dbReference>
<dbReference type="OrthoDB" id="9785345at2"/>
<dbReference type="SUPFAM" id="SSF47090">
    <property type="entry name" value="PGBD-like"/>
    <property type="match status" value="1"/>
</dbReference>
<proteinExistence type="inferred from homology"/>
<evidence type="ECO:0000256" key="6">
    <source>
        <dbReference type="ARBA" id="ARBA00022969"/>
    </source>
</evidence>